<accession>A0AA47MZ31</accession>
<evidence type="ECO:0000256" key="1">
    <source>
        <dbReference type="SAM" id="MobiDB-lite"/>
    </source>
</evidence>
<sequence length="180" mass="19934">MRVERNGRMSLETAWKREEGIGSRGQVVAWLVITSLWTSSGERGVKWVRQTEVGVVEGRIVVGVKEELMAFSFLVKEQRESKEDEREDSRVEEASSVDRRENCSGDGSEDEASASLSAAPSSSVSAIVIVLLLCGLGAGGGGYFLWRRQKNPFNFSYFKNETEAIPATMMSIDNPVYSEK</sequence>
<keyword evidence="2" id="KW-0812">Transmembrane</keyword>
<keyword evidence="4" id="KW-1185">Reference proteome</keyword>
<dbReference type="Proteomes" id="UP001174136">
    <property type="component" value="Unassembled WGS sequence"/>
</dbReference>
<comment type="caution">
    <text evidence="3">The sequence shown here is derived from an EMBL/GenBank/DDBJ whole genome shotgun (WGS) entry which is preliminary data.</text>
</comment>
<reference evidence="3" key="1">
    <citation type="journal article" date="2023" name="Front. Mar. Sci.">
        <title>A new Merluccius polli reference genome to investigate the effects of global change in West African waters.</title>
        <authorList>
            <person name="Mateo J.L."/>
            <person name="Blanco-Fernandez C."/>
            <person name="Garcia-Vazquez E."/>
            <person name="Machado-Schiaffino G."/>
        </authorList>
    </citation>
    <scope>NUCLEOTIDE SEQUENCE</scope>
    <source>
        <strain evidence="3">C29</strain>
        <tissue evidence="3">Fin</tissue>
    </source>
</reference>
<dbReference type="EMBL" id="JAOPHQ010002002">
    <property type="protein sequence ID" value="KAK0148706.1"/>
    <property type="molecule type" value="Genomic_DNA"/>
</dbReference>
<dbReference type="AlphaFoldDB" id="A0AA47MZ31"/>
<gene>
    <name evidence="3" type="ORF">N1851_010941</name>
</gene>
<proteinExistence type="predicted"/>
<feature type="region of interest" description="Disordered" evidence="1">
    <location>
        <begin position="78"/>
        <end position="116"/>
    </location>
</feature>
<name>A0AA47MZ31_MERPO</name>
<keyword evidence="2" id="KW-1133">Transmembrane helix</keyword>
<evidence type="ECO:0000313" key="4">
    <source>
        <dbReference type="Proteomes" id="UP001174136"/>
    </source>
</evidence>
<feature type="transmembrane region" description="Helical" evidence="2">
    <location>
        <begin position="124"/>
        <end position="146"/>
    </location>
</feature>
<protein>
    <submittedName>
        <fullName evidence="3">Uncharacterized protein</fullName>
    </submittedName>
</protein>
<keyword evidence="2" id="KW-0472">Membrane</keyword>
<evidence type="ECO:0000256" key="2">
    <source>
        <dbReference type="SAM" id="Phobius"/>
    </source>
</evidence>
<evidence type="ECO:0000313" key="3">
    <source>
        <dbReference type="EMBL" id="KAK0148706.1"/>
    </source>
</evidence>
<organism evidence="3 4">
    <name type="scientific">Merluccius polli</name>
    <name type="common">Benguela hake</name>
    <name type="synonym">Merluccius cadenati</name>
    <dbReference type="NCBI Taxonomy" id="89951"/>
    <lineage>
        <taxon>Eukaryota</taxon>
        <taxon>Metazoa</taxon>
        <taxon>Chordata</taxon>
        <taxon>Craniata</taxon>
        <taxon>Vertebrata</taxon>
        <taxon>Euteleostomi</taxon>
        <taxon>Actinopterygii</taxon>
        <taxon>Neopterygii</taxon>
        <taxon>Teleostei</taxon>
        <taxon>Neoteleostei</taxon>
        <taxon>Acanthomorphata</taxon>
        <taxon>Zeiogadaria</taxon>
        <taxon>Gadariae</taxon>
        <taxon>Gadiformes</taxon>
        <taxon>Gadoidei</taxon>
        <taxon>Merlucciidae</taxon>
        <taxon>Merluccius</taxon>
    </lineage>
</organism>
<feature type="compositionally biased region" description="Basic and acidic residues" evidence="1">
    <location>
        <begin position="78"/>
        <end position="103"/>
    </location>
</feature>